<dbReference type="OrthoDB" id="1093155at2"/>
<accession>A0A516GV53</accession>
<organism evidence="8 9">
    <name type="scientific">Formosa sediminum</name>
    <dbReference type="NCBI Taxonomy" id="2594004"/>
    <lineage>
        <taxon>Bacteria</taxon>
        <taxon>Pseudomonadati</taxon>
        <taxon>Bacteroidota</taxon>
        <taxon>Flavobacteriia</taxon>
        <taxon>Flavobacteriales</taxon>
        <taxon>Flavobacteriaceae</taxon>
        <taxon>Formosa</taxon>
    </lineage>
</organism>
<evidence type="ECO:0000256" key="1">
    <source>
        <dbReference type="ARBA" id="ARBA00000971"/>
    </source>
</evidence>
<dbReference type="PROSITE" id="PS50059">
    <property type="entry name" value="FKBP_PPIASE"/>
    <property type="match status" value="1"/>
</dbReference>
<protein>
    <recommendedName>
        <fullName evidence="6">Peptidyl-prolyl cis-trans isomerase</fullName>
        <ecNumber evidence="6">5.2.1.8</ecNumber>
    </recommendedName>
</protein>
<keyword evidence="3 5" id="KW-0697">Rotamase</keyword>
<dbReference type="InterPro" id="IPR001179">
    <property type="entry name" value="PPIase_FKBP_dom"/>
</dbReference>
<evidence type="ECO:0000259" key="7">
    <source>
        <dbReference type="PROSITE" id="PS50059"/>
    </source>
</evidence>
<dbReference type="KEGG" id="fop:FNB79_15960"/>
<keyword evidence="4 5" id="KW-0413">Isomerase</keyword>
<dbReference type="PANTHER" id="PTHR43811:SF26">
    <property type="entry name" value="PEPTIDYL-PROLYL CIS-TRANS ISOMERASE FKBP16-1, CHLOROPLASTIC"/>
    <property type="match status" value="1"/>
</dbReference>
<proteinExistence type="inferred from homology"/>
<gene>
    <name evidence="8" type="primary">gldI</name>
    <name evidence="8" type="ORF">FNB79_15960</name>
</gene>
<dbReference type="EMBL" id="CP041637">
    <property type="protein sequence ID" value="QDO95399.1"/>
    <property type="molecule type" value="Genomic_DNA"/>
</dbReference>
<dbReference type="NCBIfam" id="TIGR03516">
    <property type="entry name" value="ppisom_GldI"/>
    <property type="match status" value="1"/>
</dbReference>
<evidence type="ECO:0000313" key="9">
    <source>
        <dbReference type="Proteomes" id="UP000319209"/>
    </source>
</evidence>
<dbReference type="InterPro" id="IPR019869">
    <property type="entry name" value="Motility-assoc_PPIase_GldI"/>
</dbReference>
<evidence type="ECO:0000256" key="6">
    <source>
        <dbReference type="RuleBase" id="RU003915"/>
    </source>
</evidence>
<dbReference type="RefSeq" id="WP_143382305.1">
    <property type="nucleotide sequence ID" value="NZ_CP041637.1"/>
</dbReference>
<dbReference type="PANTHER" id="PTHR43811">
    <property type="entry name" value="FKBP-TYPE PEPTIDYL-PROLYL CIS-TRANS ISOMERASE FKPA"/>
    <property type="match status" value="1"/>
</dbReference>
<dbReference type="AlphaFoldDB" id="A0A516GV53"/>
<name>A0A516GV53_9FLAO</name>
<evidence type="ECO:0000313" key="8">
    <source>
        <dbReference type="EMBL" id="QDO95399.1"/>
    </source>
</evidence>
<evidence type="ECO:0000256" key="5">
    <source>
        <dbReference type="PROSITE-ProRule" id="PRU00277"/>
    </source>
</evidence>
<dbReference type="SUPFAM" id="SSF54534">
    <property type="entry name" value="FKBP-like"/>
    <property type="match status" value="1"/>
</dbReference>
<dbReference type="PROSITE" id="PS51257">
    <property type="entry name" value="PROKAR_LIPOPROTEIN"/>
    <property type="match status" value="1"/>
</dbReference>
<sequence>MKKLGLCCLVIFSIISCKSPEARRPISVKSGSYIDESVARNKKLYENEKSRFKEIMDANPDQKYLTSQNGFWYTYNTKIESDSLPKPIFGDVVNFDYNVKTINGEIVYTNAETKPDTYIMDKQELFTGLREGLKLMKAGETATFLFPSALAYGYYGDQNKITTNTPLICKVTIHSIIEN</sequence>
<dbReference type="InterPro" id="IPR046357">
    <property type="entry name" value="PPIase_dom_sf"/>
</dbReference>
<comment type="catalytic activity">
    <reaction evidence="1 5 6">
        <text>[protein]-peptidylproline (omega=180) = [protein]-peptidylproline (omega=0)</text>
        <dbReference type="Rhea" id="RHEA:16237"/>
        <dbReference type="Rhea" id="RHEA-COMP:10747"/>
        <dbReference type="Rhea" id="RHEA-COMP:10748"/>
        <dbReference type="ChEBI" id="CHEBI:83833"/>
        <dbReference type="ChEBI" id="CHEBI:83834"/>
        <dbReference type="EC" id="5.2.1.8"/>
    </reaction>
</comment>
<dbReference type="Gene3D" id="3.10.50.40">
    <property type="match status" value="1"/>
</dbReference>
<keyword evidence="9" id="KW-1185">Reference proteome</keyword>
<evidence type="ECO:0000256" key="3">
    <source>
        <dbReference type="ARBA" id="ARBA00023110"/>
    </source>
</evidence>
<reference evidence="8 9" key="1">
    <citation type="submission" date="2019-07" db="EMBL/GenBank/DDBJ databases">
        <title>Genome sequencing for Formosa sp. PS13.</title>
        <authorList>
            <person name="Park S.-J."/>
        </authorList>
    </citation>
    <scope>NUCLEOTIDE SEQUENCE [LARGE SCALE GENOMIC DNA]</scope>
    <source>
        <strain evidence="8 9">PS13</strain>
    </source>
</reference>
<dbReference type="EC" id="5.2.1.8" evidence="6"/>
<evidence type="ECO:0000256" key="4">
    <source>
        <dbReference type="ARBA" id="ARBA00023235"/>
    </source>
</evidence>
<comment type="similarity">
    <text evidence="2 6">Belongs to the FKBP-type PPIase family.</text>
</comment>
<dbReference type="Proteomes" id="UP000319209">
    <property type="component" value="Chromosome"/>
</dbReference>
<feature type="domain" description="PPIase FKBP-type" evidence="7">
    <location>
        <begin position="90"/>
        <end position="177"/>
    </location>
</feature>
<dbReference type="Pfam" id="PF00254">
    <property type="entry name" value="FKBP_C"/>
    <property type="match status" value="1"/>
</dbReference>
<dbReference type="GO" id="GO:0003755">
    <property type="term" value="F:peptidyl-prolyl cis-trans isomerase activity"/>
    <property type="evidence" value="ECO:0007669"/>
    <property type="project" value="UniProtKB-UniRule"/>
</dbReference>
<evidence type="ECO:0000256" key="2">
    <source>
        <dbReference type="ARBA" id="ARBA00006577"/>
    </source>
</evidence>